<dbReference type="RefSeq" id="WP_049668183.1">
    <property type="nucleotide sequence ID" value="NZ_JBIVOC010000001.1"/>
</dbReference>
<comment type="caution">
    <text evidence="2">The sequence shown here is derived from an EMBL/GenBank/DDBJ whole genome shotgun (WGS) entry which is preliminary data.</text>
</comment>
<protein>
    <recommendedName>
        <fullName evidence="1">Mga helix-turn-helix domain-containing protein</fullName>
    </recommendedName>
</protein>
<gene>
    <name evidence="2" type="ORF">ACZ11_19430</name>
</gene>
<dbReference type="GeneID" id="96600384"/>
<dbReference type="Pfam" id="PF05043">
    <property type="entry name" value="Mga"/>
    <property type="match status" value="1"/>
</dbReference>
<dbReference type="EMBL" id="LFXJ01000010">
    <property type="protein sequence ID" value="KMY29277.1"/>
    <property type="molecule type" value="Genomic_DNA"/>
</dbReference>
<reference evidence="3" key="1">
    <citation type="submission" date="2015-07" db="EMBL/GenBank/DDBJ databases">
        <authorList>
            <consortium name="Consortium for Microbial Forensics and Genomics (microFORGE)"/>
            <person name="Knight B.M."/>
            <person name="Roberts D.P."/>
            <person name="Lin D."/>
            <person name="Hari K."/>
            <person name="Fletcher J."/>
            <person name="Melcher U."/>
            <person name="Blagden T."/>
            <person name="Winegar R.A."/>
        </authorList>
    </citation>
    <scope>NUCLEOTIDE SEQUENCE [LARGE SCALE GENOMIC DNA]</scope>
    <source>
        <strain evidence="3">DSM 23493</strain>
    </source>
</reference>
<dbReference type="PATRIC" id="fig|582475.4.peg.2954"/>
<evidence type="ECO:0000313" key="3">
    <source>
        <dbReference type="Proteomes" id="UP000037326"/>
    </source>
</evidence>
<dbReference type="Proteomes" id="UP000037326">
    <property type="component" value="Unassembled WGS sequence"/>
</dbReference>
<sequence length="497" mass="60155">MYNFLDRLPLQKVNVLHHIYKEQRLFSSLELSQMMDLSERTILKIVDEIAIDLEFITESAVIQKEELKYFQLIYKDNFSMKTIERYYLQNSLTYKAFDEMFYNKFFDINMFVLDNFTSPASVYRRIKKVKPLLDQFYLKYTSYAEVSLEGTEKQFRYFYFLFYWNSCWGEEWPFALVAREEIIELMEYVDIAYSEQLLYWLATCLTRAKLGCLIEYNPMYANFTKYHHNYEQLSKKIKFIFKEFTDLTDEEIELETMFSFSIISCMRHYQKKDSAVSLLMNFAQHHNQELFIQATLYWMEIFIEHFSVTLDVEVYGALFVNLLHLHYFILTFSGPANLFKEDLYKKRLEMHESAQIEIMNQFYDRLLENEAFAIVFKRKEILIGRYHKLLKQTIDFVNRDTIKIKIYSMINDVPYLFSQIKRLFVHVELCSGDEEAELIITDRLYLNIYKDLEDIFVWNTVPQKGDYERLSIRLHEIYFNKYQQPNKLLLKTLLSEV</sequence>
<name>A0A0K9F521_9BACI</name>
<evidence type="ECO:0000259" key="1">
    <source>
        <dbReference type="Pfam" id="PF05043"/>
    </source>
</evidence>
<dbReference type="AlphaFoldDB" id="A0A0K9F521"/>
<proteinExistence type="predicted"/>
<feature type="domain" description="Mga helix-turn-helix" evidence="1">
    <location>
        <begin position="76"/>
        <end position="163"/>
    </location>
</feature>
<dbReference type="InterPro" id="IPR007737">
    <property type="entry name" value="Mga_HTH"/>
</dbReference>
<accession>A0A0K9F521</accession>
<organism evidence="2 3">
    <name type="scientific">Lysinibacillus xylanilyticus</name>
    <dbReference type="NCBI Taxonomy" id="582475"/>
    <lineage>
        <taxon>Bacteria</taxon>
        <taxon>Bacillati</taxon>
        <taxon>Bacillota</taxon>
        <taxon>Bacilli</taxon>
        <taxon>Bacillales</taxon>
        <taxon>Bacillaceae</taxon>
        <taxon>Lysinibacillus</taxon>
    </lineage>
</organism>
<dbReference type="OrthoDB" id="2365732at2"/>
<evidence type="ECO:0000313" key="2">
    <source>
        <dbReference type="EMBL" id="KMY29277.1"/>
    </source>
</evidence>